<gene>
    <name evidence="1" type="ORF">MLD38_008926</name>
</gene>
<dbReference type="EMBL" id="CM042882">
    <property type="protein sequence ID" value="KAI4383045.1"/>
    <property type="molecule type" value="Genomic_DNA"/>
</dbReference>
<dbReference type="Proteomes" id="UP001057402">
    <property type="component" value="Chromosome 3"/>
</dbReference>
<sequence length="75" mass="8233">MYGVDDILGIEGGYRGFYSKNTLQLTQNLSMTSIHVIVDNIQDRGINQVYIIGGDGTQRGAALIYRFCTSLKATS</sequence>
<organism evidence="1 2">
    <name type="scientific">Melastoma candidum</name>
    <dbReference type="NCBI Taxonomy" id="119954"/>
    <lineage>
        <taxon>Eukaryota</taxon>
        <taxon>Viridiplantae</taxon>
        <taxon>Streptophyta</taxon>
        <taxon>Embryophyta</taxon>
        <taxon>Tracheophyta</taxon>
        <taxon>Spermatophyta</taxon>
        <taxon>Magnoliopsida</taxon>
        <taxon>eudicotyledons</taxon>
        <taxon>Gunneridae</taxon>
        <taxon>Pentapetalae</taxon>
        <taxon>rosids</taxon>
        <taxon>malvids</taxon>
        <taxon>Myrtales</taxon>
        <taxon>Melastomataceae</taxon>
        <taxon>Melastomatoideae</taxon>
        <taxon>Melastomateae</taxon>
        <taxon>Melastoma</taxon>
    </lineage>
</organism>
<name>A0ACB9RWG7_9MYRT</name>
<reference evidence="2" key="1">
    <citation type="journal article" date="2023" name="Front. Plant Sci.">
        <title>Chromosomal-level genome assembly of Melastoma candidum provides insights into trichome evolution.</title>
        <authorList>
            <person name="Zhong Y."/>
            <person name="Wu W."/>
            <person name="Sun C."/>
            <person name="Zou P."/>
            <person name="Liu Y."/>
            <person name="Dai S."/>
            <person name="Zhou R."/>
        </authorList>
    </citation>
    <scope>NUCLEOTIDE SEQUENCE [LARGE SCALE GENOMIC DNA]</scope>
</reference>
<comment type="caution">
    <text evidence="1">The sequence shown here is derived from an EMBL/GenBank/DDBJ whole genome shotgun (WGS) entry which is preliminary data.</text>
</comment>
<protein>
    <submittedName>
        <fullName evidence="1">Uncharacterized protein</fullName>
    </submittedName>
</protein>
<proteinExistence type="predicted"/>
<evidence type="ECO:0000313" key="2">
    <source>
        <dbReference type="Proteomes" id="UP001057402"/>
    </source>
</evidence>
<keyword evidence="2" id="KW-1185">Reference proteome</keyword>
<evidence type="ECO:0000313" key="1">
    <source>
        <dbReference type="EMBL" id="KAI4383045.1"/>
    </source>
</evidence>
<accession>A0ACB9RWG7</accession>